<evidence type="ECO:0000313" key="2">
    <source>
        <dbReference type="EMBL" id="CAG2136995.1"/>
    </source>
</evidence>
<gene>
    <name evidence="2" type="ORF">LMG26411_01312</name>
</gene>
<protein>
    <submittedName>
        <fullName evidence="2">Uncharacterized protein</fullName>
    </submittedName>
</protein>
<keyword evidence="1" id="KW-0732">Signal</keyword>
<feature type="chain" id="PRO_5045316736" evidence="1">
    <location>
        <begin position="29"/>
        <end position="262"/>
    </location>
</feature>
<sequence length="262" mass="28760">MTALRKPAAWMTAAISSVGFFSTTTVLAQFAPEPAAEPASAWTVTANVALATEYRYRGLMQTNRRPAIQGGFDVSHESGFYLGNWNSNISWLGDSNPDVSAPIEMDFYGGFKNTFGGGDWNYDVGVLQYYYPGDYPAGYVRPYTTELYAGIGYGPVFLKYSYAPTNLFGFADSKHSWYADLSANVPLNVWGLTLNAHVGYQKVQFTDASYADWKLGLTKDLGKGFSVSVAYIDTNADKTVYTNAKGRYMGKATAWASISKTF</sequence>
<reference evidence="2 3" key="1">
    <citation type="submission" date="2021-03" db="EMBL/GenBank/DDBJ databases">
        <authorList>
            <person name="Peeters C."/>
        </authorList>
    </citation>
    <scope>NUCLEOTIDE SEQUENCE [LARGE SCALE GENOMIC DNA]</scope>
    <source>
        <strain evidence="2 3">LMG 26411</strain>
    </source>
</reference>
<proteinExistence type="predicted"/>
<dbReference type="NCBIfam" id="TIGR02001">
    <property type="entry name" value="gcw_chp"/>
    <property type="match status" value="1"/>
</dbReference>
<evidence type="ECO:0000256" key="1">
    <source>
        <dbReference type="SAM" id="SignalP"/>
    </source>
</evidence>
<evidence type="ECO:0000313" key="3">
    <source>
        <dbReference type="Proteomes" id="UP000672657"/>
    </source>
</evidence>
<dbReference type="Proteomes" id="UP000672657">
    <property type="component" value="Unassembled WGS sequence"/>
</dbReference>
<dbReference type="Pfam" id="PF09694">
    <property type="entry name" value="Gcw_chp"/>
    <property type="match status" value="1"/>
</dbReference>
<accession>A0ABM8TCT3</accession>
<dbReference type="InterPro" id="IPR010239">
    <property type="entry name" value="CHP02001"/>
</dbReference>
<name>A0ABM8TCT3_9BURK</name>
<keyword evidence="3" id="KW-1185">Reference proteome</keyword>
<dbReference type="EMBL" id="CAJPVI010000006">
    <property type="protein sequence ID" value="CAG2136995.1"/>
    <property type="molecule type" value="Genomic_DNA"/>
</dbReference>
<organism evidence="2 3">
    <name type="scientific">Cupriavidus numazuensis</name>
    <dbReference type="NCBI Taxonomy" id="221992"/>
    <lineage>
        <taxon>Bacteria</taxon>
        <taxon>Pseudomonadati</taxon>
        <taxon>Pseudomonadota</taxon>
        <taxon>Betaproteobacteria</taxon>
        <taxon>Burkholderiales</taxon>
        <taxon>Burkholderiaceae</taxon>
        <taxon>Cupriavidus</taxon>
    </lineage>
</organism>
<feature type="signal peptide" evidence="1">
    <location>
        <begin position="1"/>
        <end position="28"/>
    </location>
</feature>
<comment type="caution">
    <text evidence="2">The sequence shown here is derived from an EMBL/GenBank/DDBJ whole genome shotgun (WGS) entry which is preliminary data.</text>
</comment>